<feature type="domain" description="HTH tetR-type" evidence="5">
    <location>
        <begin position="12"/>
        <end position="72"/>
    </location>
</feature>
<dbReference type="Pfam" id="PF00440">
    <property type="entry name" value="TetR_N"/>
    <property type="match status" value="1"/>
</dbReference>
<keyword evidence="7" id="KW-1185">Reference proteome</keyword>
<evidence type="ECO:0000256" key="3">
    <source>
        <dbReference type="ARBA" id="ARBA00023163"/>
    </source>
</evidence>
<dbReference type="InterPro" id="IPR036271">
    <property type="entry name" value="Tet_transcr_reg_TetR-rel_C_sf"/>
</dbReference>
<dbReference type="RefSeq" id="WP_248865623.1">
    <property type="nucleotide sequence ID" value="NZ_CP086322.1"/>
</dbReference>
<gene>
    <name evidence="6" type="ORF">K9S39_25525</name>
</gene>
<evidence type="ECO:0000256" key="1">
    <source>
        <dbReference type="ARBA" id="ARBA00023015"/>
    </source>
</evidence>
<dbReference type="InterPro" id="IPR009057">
    <property type="entry name" value="Homeodomain-like_sf"/>
</dbReference>
<dbReference type="SUPFAM" id="SSF48498">
    <property type="entry name" value="Tetracyclin repressor-like, C-terminal domain"/>
    <property type="match status" value="1"/>
</dbReference>
<proteinExistence type="predicted"/>
<evidence type="ECO:0000256" key="4">
    <source>
        <dbReference type="PROSITE-ProRule" id="PRU00335"/>
    </source>
</evidence>
<dbReference type="PANTHER" id="PTHR30055:SF234">
    <property type="entry name" value="HTH-TYPE TRANSCRIPTIONAL REGULATOR BETI"/>
    <property type="match status" value="1"/>
</dbReference>
<evidence type="ECO:0000256" key="2">
    <source>
        <dbReference type="ARBA" id="ARBA00023125"/>
    </source>
</evidence>
<dbReference type="PROSITE" id="PS50977">
    <property type="entry name" value="HTH_TETR_2"/>
    <property type="match status" value="1"/>
</dbReference>
<feature type="DNA-binding region" description="H-T-H motif" evidence="4">
    <location>
        <begin position="35"/>
        <end position="54"/>
    </location>
</feature>
<evidence type="ECO:0000259" key="5">
    <source>
        <dbReference type="PROSITE" id="PS50977"/>
    </source>
</evidence>
<accession>A0ABY4MAQ0</accession>
<keyword evidence="1" id="KW-0805">Transcription regulation</keyword>
<dbReference type="Pfam" id="PF13305">
    <property type="entry name" value="TetR_C_33"/>
    <property type="match status" value="1"/>
</dbReference>
<keyword evidence="3" id="KW-0804">Transcription</keyword>
<protein>
    <submittedName>
        <fullName evidence="6">TetR/AcrR family transcriptional regulator</fullName>
    </submittedName>
</protein>
<name>A0ABY4MAQ0_9ACTN</name>
<organism evidence="6 7">
    <name type="scientific">Streptomyces halobius</name>
    <dbReference type="NCBI Taxonomy" id="2879846"/>
    <lineage>
        <taxon>Bacteria</taxon>
        <taxon>Bacillati</taxon>
        <taxon>Actinomycetota</taxon>
        <taxon>Actinomycetes</taxon>
        <taxon>Kitasatosporales</taxon>
        <taxon>Streptomycetaceae</taxon>
        <taxon>Streptomyces</taxon>
    </lineage>
</organism>
<dbReference type="InterPro" id="IPR025996">
    <property type="entry name" value="MT1864/Rv1816-like_C"/>
</dbReference>
<evidence type="ECO:0000313" key="6">
    <source>
        <dbReference type="EMBL" id="UQA94770.1"/>
    </source>
</evidence>
<keyword evidence="2 4" id="KW-0238">DNA-binding</keyword>
<dbReference type="Proteomes" id="UP000830115">
    <property type="component" value="Chromosome"/>
</dbReference>
<evidence type="ECO:0000313" key="7">
    <source>
        <dbReference type="Proteomes" id="UP000830115"/>
    </source>
</evidence>
<dbReference type="PANTHER" id="PTHR30055">
    <property type="entry name" value="HTH-TYPE TRANSCRIPTIONAL REGULATOR RUTR"/>
    <property type="match status" value="1"/>
</dbReference>
<dbReference type="InterPro" id="IPR050109">
    <property type="entry name" value="HTH-type_TetR-like_transc_reg"/>
</dbReference>
<sequence>MAVQQRRERQRAQRHQLIVKAARELAETEGWGAVTTRRLAERIEYSQPVLYSHFASKGAIVNAVALEGFAELAVAARAARKAAAAGGHTEALLAVARAYAEFASANPALYDAMFTLATDLDFGSVESPEPLKAAFDELLAVFGPLAGPDGDPEAFTEVGWSALHGLVTLDRAGRLREGRQEQRITLLVSRLAAATPPGT</sequence>
<dbReference type="Gene3D" id="1.10.357.10">
    <property type="entry name" value="Tetracycline Repressor, domain 2"/>
    <property type="match status" value="1"/>
</dbReference>
<dbReference type="PRINTS" id="PR00455">
    <property type="entry name" value="HTHTETR"/>
</dbReference>
<dbReference type="EMBL" id="CP086322">
    <property type="protein sequence ID" value="UQA94770.1"/>
    <property type="molecule type" value="Genomic_DNA"/>
</dbReference>
<reference evidence="6" key="1">
    <citation type="submission" date="2021-10" db="EMBL/GenBank/DDBJ databases">
        <title>Streptomyces nigrumlapis sp.nov.,an antimicrobial producing actinobacterium isolated from Black Gobi rocks.</title>
        <authorList>
            <person name="Wen Y."/>
            <person name="Zhang W."/>
            <person name="Liu X.G."/>
        </authorList>
    </citation>
    <scope>NUCLEOTIDE SEQUENCE</scope>
    <source>
        <strain evidence="6">ST13-2-2</strain>
    </source>
</reference>
<dbReference type="InterPro" id="IPR001647">
    <property type="entry name" value="HTH_TetR"/>
</dbReference>
<dbReference type="SUPFAM" id="SSF46689">
    <property type="entry name" value="Homeodomain-like"/>
    <property type="match status" value="1"/>
</dbReference>